<dbReference type="GO" id="GO:0070736">
    <property type="term" value="F:protein-glycine ligase activity, initiating"/>
    <property type="evidence" value="ECO:0007669"/>
    <property type="project" value="TreeGrafter"/>
</dbReference>
<dbReference type="OrthoDB" id="202825at2759"/>
<comment type="caution">
    <text evidence="5">The sequence shown here is derived from an EMBL/GenBank/DDBJ whole genome shotgun (WGS) entry which is preliminary data.</text>
</comment>
<dbReference type="GO" id="GO:0005930">
    <property type="term" value="C:axoneme"/>
    <property type="evidence" value="ECO:0007669"/>
    <property type="project" value="TreeGrafter"/>
</dbReference>
<evidence type="ECO:0000256" key="3">
    <source>
        <dbReference type="ARBA" id="ARBA00022840"/>
    </source>
</evidence>
<dbReference type="EMBL" id="JAPFRF010000006">
    <property type="protein sequence ID" value="KAJ7329636.1"/>
    <property type="molecule type" value="Genomic_DNA"/>
</dbReference>
<evidence type="ECO:0000313" key="5">
    <source>
        <dbReference type="EMBL" id="KAJ7329636.1"/>
    </source>
</evidence>
<dbReference type="PANTHER" id="PTHR45870">
    <property type="entry name" value="TUBULIN MONOGLYCYLASE TTLL3"/>
    <property type="match status" value="1"/>
</dbReference>
<sequence>MAEEGLEKRIFTICGSYRVIRTALRRRGWAERKHITKSNIQDHTDDGNETEHDNITKTGGIITQSSLGQSRLVRNEETSFYWTIKKDVVDYYNLHVDQMKWSWCIRAQEGEGDIELASSTRSHKVHLSVGSNRCIPLGSGPLCLMDSYDFRKTAAACIVKWVVNLHILSDKYKWLCRENTSKEDSTGSKGILQRLNKVTSF</sequence>
<dbReference type="PANTHER" id="PTHR45870:SF3">
    <property type="entry name" value="PROTEIN MONOGLYCYLASE TTLL8"/>
    <property type="match status" value="1"/>
</dbReference>
<keyword evidence="6" id="KW-1185">Reference proteome</keyword>
<protein>
    <submittedName>
        <fullName evidence="5">Uncharacterized protein</fullName>
    </submittedName>
</protein>
<evidence type="ECO:0000256" key="1">
    <source>
        <dbReference type="ARBA" id="ARBA00022598"/>
    </source>
</evidence>
<accession>A0A9Q0XVA0</accession>
<dbReference type="GO" id="GO:0060271">
    <property type="term" value="P:cilium assembly"/>
    <property type="evidence" value="ECO:0007669"/>
    <property type="project" value="TreeGrafter"/>
</dbReference>
<keyword evidence="2" id="KW-0547">Nucleotide-binding</keyword>
<evidence type="ECO:0000313" key="6">
    <source>
        <dbReference type="Proteomes" id="UP001142489"/>
    </source>
</evidence>
<dbReference type="AlphaFoldDB" id="A0A9Q0XVA0"/>
<reference evidence="5" key="1">
    <citation type="journal article" date="2023" name="DNA Res.">
        <title>Chromosome-level genome assembly of Phrynocephalus forsythii using third-generation DNA sequencing and Hi-C analysis.</title>
        <authorList>
            <person name="Qi Y."/>
            <person name="Zhao W."/>
            <person name="Zhao Y."/>
            <person name="Niu C."/>
            <person name="Cao S."/>
            <person name="Zhang Y."/>
        </authorList>
    </citation>
    <scope>NUCLEOTIDE SEQUENCE</scope>
    <source>
        <tissue evidence="5">Muscle</tissue>
    </source>
</reference>
<feature type="region of interest" description="Disordered" evidence="4">
    <location>
        <begin position="40"/>
        <end position="60"/>
    </location>
</feature>
<dbReference type="GO" id="GO:0005524">
    <property type="term" value="F:ATP binding"/>
    <property type="evidence" value="ECO:0007669"/>
    <property type="project" value="UniProtKB-KW"/>
</dbReference>
<keyword evidence="1" id="KW-0436">Ligase</keyword>
<dbReference type="InterPro" id="IPR051437">
    <property type="entry name" value="TTLL_monoglycylase"/>
</dbReference>
<proteinExistence type="predicted"/>
<evidence type="ECO:0000256" key="4">
    <source>
        <dbReference type="SAM" id="MobiDB-lite"/>
    </source>
</evidence>
<feature type="compositionally biased region" description="Basic and acidic residues" evidence="4">
    <location>
        <begin position="40"/>
        <end position="55"/>
    </location>
</feature>
<keyword evidence="3" id="KW-0067">ATP-binding</keyword>
<gene>
    <name evidence="5" type="ORF">JRQ81_015810</name>
</gene>
<organism evidence="5 6">
    <name type="scientific">Phrynocephalus forsythii</name>
    <dbReference type="NCBI Taxonomy" id="171643"/>
    <lineage>
        <taxon>Eukaryota</taxon>
        <taxon>Metazoa</taxon>
        <taxon>Chordata</taxon>
        <taxon>Craniata</taxon>
        <taxon>Vertebrata</taxon>
        <taxon>Euteleostomi</taxon>
        <taxon>Lepidosauria</taxon>
        <taxon>Squamata</taxon>
        <taxon>Bifurcata</taxon>
        <taxon>Unidentata</taxon>
        <taxon>Episquamata</taxon>
        <taxon>Toxicofera</taxon>
        <taxon>Iguania</taxon>
        <taxon>Acrodonta</taxon>
        <taxon>Agamidae</taxon>
        <taxon>Agaminae</taxon>
        <taxon>Phrynocephalus</taxon>
    </lineage>
</organism>
<evidence type="ECO:0000256" key="2">
    <source>
        <dbReference type="ARBA" id="ARBA00022741"/>
    </source>
</evidence>
<dbReference type="GO" id="GO:0003341">
    <property type="term" value="P:cilium movement"/>
    <property type="evidence" value="ECO:0007669"/>
    <property type="project" value="TreeGrafter"/>
</dbReference>
<name>A0A9Q0XVA0_9SAUR</name>
<dbReference type="Proteomes" id="UP001142489">
    <property type="component" value="Unassembled WGS sequence"/>
</dbReference>
<dbReference type="GO" id="GO:0015630">
    <property type="term" value="C:microtubule cytoskeleton"/>
    <property type="evidence" value="ECO:0007669"/>
    <property type="project" value="TreeGrafter"/>
</dbReference>